<evidence type="ECO:0000313" key="1">
    <source>
        <dbReference type="EMBL" id="AKJ94450.1"/>
    </source>
</evidence>
<dbReference type="STRING" id="106634.TVD_03265"/>
<dbReference type="PANTHER" id="PTHR40045">
    <property type="entry name" value="YCGG FAMILY PROTEIN"/>
    <property type="match status" value="1"/>
</dbReference>
<dbReference type="PATRIC" id="fig|106634.4.peg.666"/>
<dbReference type="PANTHER" id="PTHR40045:SF1">
    <property type="entry name" value="YQCI_YCGG FAMILY PROTEIN"/>
    <property type="match status" value="1"/>
</dbReference>
<keyword evidence="2" id="KW-1185">Reference proteome</keyword>
<dbReference type="InterPro" id="IPR014988">
    <property type="entry name" value="Uncharacterised_YqcI/YcgG"/>
</dbReference>
<proteinExistence type="predicted"/>
<dbReference type="OrthoDB" id="283514at2"/>
<evidence type="ECO:0000313" key="2">
    <source>
        <dbReference type="Proteomes" id="UP000064201"/>
    </source>
</evidence>
<sequence length="227" mass="25033">MGLQPVPDLGGRFLALLAEATYPCVGAKSALARGSIETHEFGALGDSGNDRPMLDDLSRFVAMIEASACNEDIVHSYVALFSGPGDMSELRFESLMWAQLWRIHKLDILAGNPPADDVNSDSDSPLFSLSIAGHPFFAIGLHANASRLARRFTNPVLVFNSHRQFEKLRKDGRFKKIQAATRARDIALQGSRNPNLAEFGEASEARQYSGREVEANWTCPFHFKEKP</sequence>
<evidence type="ECO:0008006" key="3">
    <source>
        <dbReference type="Google" id="ProtNLM"/>
    </source>
</evidence>
<dbReference type="KEGG" id="tvr:TVD_03265"/>
<reference evidence="1 2" key="1">
    <citation type="submission" date="2015-04" db="EMBL/GenBank/DDBJ databases">
        <title>Complete Sequence for the Genome of the Thioalkalivibrio versutus D301.</title>
        <authorList>
            <person name="Mu T."/>
            <person name="Zhou J."/>
            <person name="Xu X."/>
        </authorList>
    </citation>
    <scope>NUCLEOTIDE SEQUENCE [LARGE SCALE GENOMIC DNA]</scope>
    <source>
        <strain evidence="1 2">D301</strain>
    </source>
</reference>
<dbReference type="Pfam" id="PF08892">
    <property type="entry name" value="YqcI_YcgG"/>
    <property type="match status" value="1"/>
</dbReference>
<dbReference type="NCBIfam" id="NF041366">
    <property type="entry name" value="GntA_guanitoxin"/>
    <property type="match status" value="1"/>
</dbReference>
<dbReference type="Proteomes" id="UP000064201">
    <property type="component" value="Chromosome"/>
</dbReference>
<name>A0A0G3FZN8_9GAMM</name>
<dbReference type="EMBL" id="CP011367">
    <property type="protein sequence ID" value="AKJ94450.1"/>
    <property type="molecule type" value="Genomic_DNA"/>
</dbReference>
<accession>A0A0G3FZN8</accession>
<protein>
    <recommendedName>
        <fullName evidence="3">YqcI/YcgG family protein</fullName>
    </recommendedName>
</protein>
<organism evidence="1 2">
    <name type="scientific">Thioalkalivibrio versutus</name>
    <dbReference type="NCBI Taxonomy" id="106634"/>
    <lineage>
        <taxon>Bacteria</taxon>
        <taxon>Pseudomonadati</taxon>
        <taxon>Pseudomonadota</taxon>
        <taxon>Gammaproteobacteria</taxon>
        <taxon>Chromatiales</taxon>
        <taxon>Ectothiorhodospiraceae</taxon>
        <taxon>Thioalkalivibrio</taxon>
    </lineage>
</organism>
<dbReference type="AlphaFoldDB" id="A0A0G3FZN8"/>
<gene>
    <name evidence="1" type="ORF">TVD_03265</name>
</gene>